<dbReference type="EMBL" id="JAAAUY010001622">
    <property type="protein sequence ID" value="KAF9321515.1"/>
    <property type="molecule type" value="Genomic_DNA"/>
</dbReference>
<accession>A0A9P5SBZ4</accession>
<comment type="caution">
    <text evidence="1">The sequence shown here is derived from an EMBL/GenBank/DDBJ whole genome shotgun (WGS) entry which is preliminary data.</text>
</comment>
<proteinExistence type="predicted"/>
<evidence type="ECO:0000313" key="2">
    <source>
        <dbReference type="Proteomes" id="UP000696485"/>
    </source>
</evidence>
<dbReference type="AlphaFoldDB" id="A0A9P5SBZ4"/>
<organism evidence="1 2">
    <name type="scientific">Podila minutissima</name>
    <dbReference type="NCBI Taxonomy" id="64525"/>
    <lineage>
        <taxon>Eukaryota</taxon>
        <taxon>Fungi</taxon>
        <taxon>Fungi incertae sedis</taxon>
        <taxon>Mucoromycota</taxon>
        <taxon>Mortierellomycotina</taxon>
        <taxon>Mortierellomycetes</taxon>
        <taxon>Mortierellales</taxon>
        <taxon>Mortierellaceae</taxon>
        <taxon>Podila</taxon>
    </lineage>
</organism>
<protein>
    <submittedName>
        <fullName evidence="1">Uncharacterized protein</fullName>
    </submittedName>
</protein>
<name>A0A9P5SBZ4_9FUNG</name>
<reference evidence="1" key="1">
    <citation type="journal article" date="2020" name="Fungal Divers.">
        <title>Resolving the Mortierellaceae phylogeny through synthesis of multi-gene phylogenetics and phylogenomics.</title>
        <authorList>
            <person name="Vandepol N."/>
            <person name="Liber J."/>
            <person name="Desiro A."/>
            <person name="Na H."/>
            <person name="Kennedy M."/>
            <person name="Barry K."/>
            <person name="Grigoriev I.V."/>
            <person name="Miller A.N."/>
            <person name="O'Donnell K."/>
            <person name="Stajich J.E."/>
            <person name="Bonito G."/>
        </authorList>
    </citation>
    <scope>NUCLEOTIDE SEQUENCE</scope>
    <source>
        <strain evidence="1">NVP1</strain>
    </source>
</reference>
<gene>
    <name evidence="1" type="ORF">BG006_002610</name>
</gene>
<keyword evidence="2" id="KW-1185">Reference proteome</keyword>
<evidence type="ECO:0000313" key="1">
    <source>
        <dbReference type="EMBL" id="KAF9321515.1"/>
    </source>
</evidence>
<dbReference type="Proteomes" id="UP000696485">
    <property type="component" value="Unassembled WGS sequence"/>
</dbReference>
<sequence>MTKNRWLPAIIEYMLYWCDPEKQEEGFRQADGILLELFEGFIREDEMKIDFTEHDEYRWWVFCNSKRHKKERVTWDKYEWRYFL</sequence>